<sequence>MRAVVFALCLTTACALSVFHHPYFNSPSDCIEDSGMFYQNQVFQNGFYIYKFVHVYPPGRYFITKGHDSDQEAETSMTENVSEGKEEEQSSETASGDFENTSSK</sequence>
<name>A0A250DUV0_POLSE</name>
<keyword evidence="2" id="KW-0732">Signal</keyword>
<gene>
    <name evidence="3" type="primary">MEPE1</name>
</gene>
<dbReference type="AlphaFoldDB" id="A0A250DUV0"/>
<feature type="compositionally biased region" description="Polar residues" evidence="1">
    <location>
        <begin position="91"/>
        <end position="104"/>
    </location>
</feature>
<proteinExistence type="evidence at transcript level"/>
<feature type="chain" id="PRO_5013372527" evidence="2">
    <location>
        <begin position="16"/>
        <end position="104"/>
    </location>
</feature>
<protein>
    <submittedName>
        <fullName evidence="3">Extracellular matrix phosphoglycoprotein 1</fullName>
    </submittedName>
</protein>
<feature type="region of interest" description="Disordered" evidence="1">
    <location>
        <begin position="66"/>
        <end position="104"/>
    </location>
</feature>
<evidence type="ECO:0000256" key="2">
    <source>
        <dbReference type="SAM" id="SignalP"/>
    </source>
</evidence>
<dbReference type="OrthoDB" id="8777027at2759"/>
<accession>A0A250DUV0</accession>
<dbReference type="EMBL" id="KX833887">
    <property type="protein sequence ID" value="ATA58032.1"/>
    <property type="molecule type" value="mRNA"/>
</dbReference>
<organism evidence="3">
    <name type="scientific">Polypterus senegalus</name>
    <name type="common">Senegal bichir</name>
    <dbReference type="NCBI Taxonomy" id="55291"/>
    <lineage>
        <taxon>Eukaryota</taxon>
        <taxon>Metazoa</taxon>
        <taxon>Chordata</taxon>
        <taxon>Craniata</taxon>
        <taxon>Vertebrata</taxon>
        <taxon>Euteleostomi</taxon>
        <taxon>Actinopterygii</taxon>
        <taxon>Polypteriformes</taxon>
        <taxon>Polypteridae</taxon>
        <taxon>Polypterus</taxon>
    </lineage>
</organism>
<reference evidence="3" key="1">
    <citation type="submission" date="2016-09" db="EMBL/GenBank/DDBJ databases">
        <title>Expression of SCPPs during tooth formation in the actinopterygian fish Polypterus senegalus.</title>
        <authorList>
            <person name="Fernandez-Trujillo M.A."/>
            <person name="Silvent J."/>
            <person name="Liu X."/>
            <person name="Corre E."/>
            <person name="Sire J.Y."/>
        </authorList>
    </citation>
    <scope>NUCLEOTIDE SEQUENCE</scope>
</reference>
<evidence type="ECO:0000256" key="1">
    <source>
        <dbReference type="SAM" id="MobiDB-lite"/>
    </source>
</evidence>
<feature type="signal peptide" evidence="2">
    <location>
        <begin position="1"/>
        <end position="15"/>
    </location>
</feature>
<evidence type="ECO:0000313" key="3">
    <source>
        <dbReference type="EMBL" id="ATA58032.1"/>
    </source>
</evidence>